<dbReference type="SUPFAM" id="SSF50341">
    <property type="entry name" value="CheW-like"/>
    <property type="match status" value="1"/>
</dbReference>
<organism evidence="2 3">
    <name type="scientific">Thalassobacter stenotrophicus</name>
    <dbReference type="NCBI Taxonomy" id="266809"/>
    <lineage>
        <taxon>Bacteria</taxon>
        <taxon>Pseudomonadati</taxon>
        <taxon>Pseudomonadota</taxon>
        <taxon>Alphaproteobacteria</taxon>
        <taxon>Rhodobacterales</taxon>
        <taxon>Roseobacteraceae</taxon>
        <taxon>Thalassobacter</taxon>
    </lineage>
</organism>
<dbReference type="PANTHER" id="PTHR22617">
    <property type="entry name" value="CHEMOTAXIS SENSOR HISTIDINE KINASE-RELATED"/>
    <property type="match status" value="1"/>
</dbReference>
<proteinExistence type="predicted"/>
<dbReference type="PROSITE" id="PS50851">
    <property type="entry name" value="CHEW"/>
    <property type="match status" value="1"/>
</dbReference>
<sequence>MTHDPTDASNSDLELLAFRVGEQEYSVDIMKVREIRGWSPATSLPHAPDYVRGVINLRGAVLPIVDLSARLGMDPIEATSRNVIIVMQLETQTLGVLVDAVSDILTLQKSDIQPPPELANGKASSFISGLTIVEDRMIRVIDLAGVLPETGQAAA</sequence>
<dbReference type="GO" id="GO:0007165">
    <property type="term" value="P:signal transduction"/>
    <property type="evidence" value="ECO:0007669"/>
    <property type="project" value="InterPro"/>
</dbReference>
<dbReference type="InterPro" id="IPR039315">
    <property type="entry name" value="CheW"/>
</dbReference>
<dbReference type="GO" id="GO:0005829">
    <property type="term" value="C:cytosol"/>
    <property type="evidence" value="ECO:0007669"/>
    <property type="project" value="TreeGrafter"/>
</dbReference>
<dbReference type="CDD" id="cd00732">
    <property type="entry name" value="CheW"/>
    <property type="match status" value="1"/>
</dbReference>
<dbReference type="STRING" id="266809.PM03_04135"/>
<dbReference type="GO" id="GO:0006935">
    <property type="term" value="P:chemotaxis"/>
    <property type="evidence" value="ECO:0007669"/>
    <property type="project" value="InterPro"/>
</dbReference>
<dbReference type="InterPro" id="IPR002545">
    <property type="entry name" value="CheW-lke_dom"/>
</dbReference>
<dbReference type="InterPro" id="IPR036061">
    <property type="entry name" value="CheW-like_dom_sf"/>
</dbReference>
<dbReference type="RefSeq" id="WP_058122675.1">
    <property type="nucleotide sequence ID" value="NZ_CYRX01000010.1"/>
</dbReference>
<protein>
    <submittedName>
        <fullName evidence="2">Chemotaxis protein CheW</fullName>
    </submittedName>
</protein>
<dbReference type="Proteomes" id="UP000051298">
    <property type="component" value="Unassembled WGS sequence"/>
</dbReference>
<evidence type="ECO:0000313" key="2">
    <source>
        <dbReference type="EMBL" id="CUH59474.1"/>
    </source>
</evidence>
<dbReference type="SMART" id="SM00260">
    <property type="entry name" value="CheW"/>
    <property type="match status" value="1"/>
</dbReference>
<dbReference type="Pfam" id="PF01584">
    <property type="entry name" value="CheW"/>
    <property type="match status" value="1"/>
</dbReference>
<name>A0A0N7LT20_9RHOB</name>
<dbReference type="eggNOG" id="COG0835">
    <property type="taxonomic scope" value="Bacteria"/>
</dbReference>
<dbReference type="EMBL" id="CYRX01000010">
    <property type="protein sequence ID" value="CUH59474.1"/>
    <property type="molecule type" value="Genomic_DNA"/>
</dbReference>
<dbReference type="Gene3D" id="2.30.30.40">
    <property type="entry name" value="SH3 Domains"/>
    <property type="match status" value="1"/>
</dbReference>
<evidence type="ECO:0000259" key="1">
    <source>
        <dbReference type="PROSITE" id="PS50851"/>
    </source>
</evidence>
<reference evidence="2 3" key="1">
    <citation type="submission" date="2015-09" db="EMBL/GenBank/DDBJ databases">
        <authorList>
            <consortium name="Swine Surveillance"/>
        </authorList>
    </citation>
    <scope>NUCLEOTIDE SEQUENCE [LARGE SCALE GENOMIC DNA]</scope>
    <source>
        <strain evidence="2 3">CECT 5294</strain>
    </source>
</reference>
<evidence type="ECO:0000313" key="3">
    <source>
        <dbReference type="Proteomes" id="UP000051298"/>
    </source>
</evidence>
<dbReference type="Gene3D" id="2.40.50.180">
    <property type="entry name" value="CheA-289, Domain 4"/>
    <property type="match status" value="1"/>
</dbReference>
<dbReference type="PANTHER" id="PTHR22617:SF23">
    <property type="entry name" value="CHEMOTAXIS PROTEIN CHEW"/>
    <property type="match status" value="1"/>
</dbReference>
<gene>
    <name evidence="2" type="primary">cheW</name>
    <name evidence="2" type="ORF">THS5294_00760</name>
</gene>
<accession>A0A0N7LT20</accession>
<dbReference type="AlphaFoldDB" id="A0A0N7LT20"/>
<feature type="domain" description="CheW-like" evidence="1">
    <location>
        <begin position="12"/>
        <end position="152"/>
    </location>
</feature>